<dbReference type="OrthoDB" id="758104at2759"/>
<evidence type="ECO:0000313" key="4">
    <source>
        <dbReference type="EMBL" id="OMO66287.1"/>
    </source>
</evidence>
<feature type="compositionally biased region" description="Low complexity" evidence="1">
    <location>
        <begin position="305"/>
        <end position="317"/>
    </location>
</feature>
<feature type="compositionally biased region" description="Acidic residues" evidence="1">
    <location>
        <begin position="203"/>
        <end position="217"/>
    </location>
</feature>
<dbReference type="STRING" id="210143.A0A1R3H7H0"/>
<reference evidence="4 5" key="1">
    <citation type="submission" date="2013-09" db="EMBL/GenBank/DDBJ databases">
        <title>Corchorus capsularis genome sequencing.</title>
        <authorList>
            <person name="Alam M."/>
            <person name="Haque M.S."/>
            <person name="Islam M.S."/>
            <person name="Emdad E.M."/>
            <person name="Islam M.M."/>
            <person name="Ahmed B."/>
            <person name="Halim A."/>
            <person name="Hossen Q.M.M."/>
            <person name="Hossain M.Z."/>
            <person name="Ahmed R."/>
            <person name="Khan M.M."/>
            <person name="Islam R."/>
            <person name="Rashid M.M."/>
            <person name="Khan S.A."/>
            <person name="Rahman M.S."/>
            <person name="Alam M."/>
        </authorList>
    </citation>
    <scope>NUCLEOTIDE SEQUENCE [LARGE SCALE GENOMIC DNA]</scope>
    <source>
        <strain evidence="5">cv. CVL-1</strain>
        <tissue evidence="4">Whole seedling</tissue>
    </source>
</reference>
<accession>A0A1R3H7H0</accession>
<sequence>MGNKAKLKSVSMSIPHTHPGRVWGGILHVLNSQHWHWRSIKKRLPHKKHDGAKSDADAENPAESVRAPSNSDGSSKYREVEVANSSKVEGKKKRPSSGSVKSRLKALITEEMSRRKGRGKHRRSSTYPTRGAQDGSNHDAEAPIDEDPLPEILALGAELVAQNRKNNTFDSSSEDQVLEKSMEEEPMITTTDEDQVLTKSLEASDENSEDSSLEQVDESEKQFIENAIFSQEGQNDRKQAFLRQKSKDGSPTHHSNCLLDALDLITMNKEFLEKILQDPGSPLAHHFHRKKASFKKRIAKSGTFPSPGSSSRRGSSSVSNKQKQKQDEPKENESEVSCHGKMLLDHESTEEICRKSMPMIAADHRADGIHQLNQANAEIPDISCSSSSAPHLDQTGGNQTAKRRFKHLKQKIKHAIKESKKERYRIAMDAVLHKIPHGKGFSKDLTKDIVDYFKDPSKIKDVFSESSSSSKRLKKHERRSTSFNDSIERYMQLYESNFSRETKEHISKRIQVTREVEDINLPHRVAPKSLERIFSSPELHSYHFNHGEDYSSDAFSLDMPTIAAYGTLSTSSFNEQENHLDVSAALDYHSHLDTLGESDLDQDNLTGHSETDSSALYQLARTSSTKSEAVVHEDNDSQTEKDSKLGTSTIVNVEELSPIPLLSFNFEEKIGTSAEIIISQDLEPNHSDGFPDKLELLDDEEHEFRDTIMVTKGRVEFEIGKGLKKDLDTDEEDKFNYVREVLELSGFSGNEALGRWYANDQPLNPLVFEKVNGCNFYNPHCSKIEEGDYCNYHQLLFDLINEVLLELYEKSYSYYPRQLSSLCHIRTMPVGHYVLNDVWANISWYLSFETGYHKPLDYVAGKDLSRSDGWMNLQFEIECIGLEIEELIFNDLLEELV</sequence>
<feature type="compositionally biased region" description="Basic residues" evidence="1">
    <location>
        <begin position="285"/>
        <end position="299"/>
    </location>
</feature>
<feature type="region of interest" description="Disordered" evidence="1">
    <location>
        <begin position="280"/>
        <end position="341"/>
    </location>
</feature>
<organism evidence="4 5">
    <name type="scientific">Corchorus capsularis</name>
    <name type="common">Jute</name>
    <dbReference type="NCBI Taxonomy" id="210143"/>
    <lineage>
        <taxon>Eukaryota</taxon>
        <taxon>Viridiplantae</taxon>
        <taxon>Streptophyta</taxon>
        <taxon>Embryophyta</taxon>
        <taxon>Tracheophyta</taxon>
        <taxon>Spermatophyta</taxon>
        <taxon>Magnoliopsida</taxon>
        <taxon>eudicotyledons</taxon>
        <taxon>Gunneridae</taxon>
        <taxon>Pentapetalae</taxon>
        <taxon>rosids</taxon>
        <taxon>malvids</taxon>
        <taxon>Malvales</taxon>
        <taxon>Malvaceae</taxon>
        <taxon>Grewioideae</taxon>
        <taxon>Apeibeae</taxon>
        <taxon>Corchorus</taxon>
    </lineage>
</organism>
<dbReference type="InterPro" id="IPR025486">
    <property type="entry name" value="DUF4378"/>
</dbReference>
<dbReference type="Pfam" id="PF14309">
    <property type="entry name" value="DUF4378"/>
    <property type="match status" value="1"/>
</dbReference>
<gene>
    <name evidence="4" type="ORF">CCACVL1_21229</name>
</gene>
<name>A0A1R3H7H0_COCAP</name>
<feature type="compositionally biased region" description="Basic residues" evidence="1">
    <location>
        <begin position="115"/>
        <end position="124"/>
    </location>
</feature>
<feature type="domain" description="DUF4378" evidence="3">
    <location>
        <begin position="735"/>
        <end position="895"/>
    </location>
</feature>
<dbReference type="PANTHER" id="PTHR47071">
    <property type="entry name" value="PROTEIN TRM32"/>
    <property type="match status" value="1"/>
</dbReference>
<feature type="region of interest" description="Disordered" evidence="1">
    <location>
        <begin position="625"/>
        <end position="644"/>
    </location>
</feature>
<proteinExistence type="predicted"/>
<feature type="domain" description="DUF3741" evidence="2">
    <location>
        <begin position="245"/>
        <end position="281"/>
    </location>
</feature>
<dbReference type="InterPro" id="IPR022212">
    <property type="entry name" value="DUF3741"/>
</dbReference>
<evidence type="ECO:0000259" key="2">
    <source>
        <dbReference type="Pfam" id="PF12552"/>
    </source>
</evidence>
<dbReference type="AlphaFoldDB" id="A0A1R3H7H0"/>
<dbReference type="PANTHER" id="PTHR47071:SF9">
    <property type="entry name" value="TRM32-LIKE PROTEIN (DUF3741)"/>
    <property type="match status" value="1"/>
</dbReference>
<protein>
    <recommendedName>
        <fullName evidence="6">DUF4378 domain-containing protein</fullName>
    </recommendedName>
</protein>
<dbReference type="GO" id="GO:0048235">
    <property type="term" value="P:pollen sperm cell differentiation"/>
    <property type="evidence" value="ECO:0007669"/>
    <property type="project" value="EnsemblPlants"/>
</dbReference>
<feature type="compositionally biased region" description="Polar residues" evidence="1">
    <location>
        <begin position="163"/>
        <end position="175"/>
    </location>
</feature>
<evidence type="ECO:0000256" key="1">
    <source>
        <dbReference type="SAM" id="MobiDB-lite"/>
    </source>
</evidence>
<evidence type="ECO:0000313" key="5">
    <source>
        <dbReference type="Proteomes" id="UP000188268"/>
    </source>
</evidence>
<dbReference type="Proteomes" id="UP000188268">
    <property type="component" value="Unassembled WGS sequence"/>
</dbReference>
<dbReference type="InterPro" id="IPR044257">
    <property type="entry name" value="TRM32-like"/>
</dbReference>
<keyword evidence="5" id="KW-1185">Reference proteome</keyword>
<dbReference type="EMBL" id="AWWV01012539">
    <property type="protein sequence ID" value="OMO66287.1"/>
    <property type="molecule type" value="Genomic_DNA"/>
</dbReference>
<dbReference type="Gramene" id="OMO66287">
    <property type="protein sequence ID" value="OMO66287"/>
    <property type="gene ID" value="CCACVL1_21229"/>
</dbReference>
<dbReference type="Pfam" id="PF12552">
    <property type="entry name" value="DUF3741"/>
    <property type="match status" value="1"/>
</dbReference>
<feature type="compositionally biased region" description="Basic and acidic residues" evidence="1">
    <location>
        <begin position="324"/>
        <end position="341"/>
    </location>
</feature>
<evidence type="ECO:0000259" key="3">
    <source>
        <dbReference type="Pfam" id="PF14309"/>
    </source>
</evidence>
<evidence type="ECO:0008006" key="6">
    <source>
        <dbReference type="Google" id="ProtNLM"/>
    </source>
</evidence>
<feature type="compositionally biased region" description="Acidic residues" evidence="1">
    <location>
        <begin position="184"/>
        <end position="195"/>
    </location>
</feature>
<feature type="compositionally biased region" description="Basic and acidic residues" evidence="1">
    <location>
        <begin position="629"/>
        <end position="644"/>
    </location>
</feature>
<feature type="region of interest" description="Disordered" evidence="1">
    <location>
        <begin position="43"/>
        <end position="149"/>
    </location>
</feature>
<comment type="caution">
    <text evidence="4">The sequence shown here is derived from an EMBL/GenBank/DDBJ whole genome shotgun (WGS) entry which is preliminary data.</text>
</comment>
<dbReference type="OMA" id="GQKMAGF"/>
<feature type="region of interest" description="Disordered" evidence="1">
    <location>
        <begin position="163"/>
        <end position="238"/>
    </location>
</feature>